<comment type="caution">
    <text evidence="10">The sequence shown here is derived from an EMBL/GenBank/DDBJ whole genome shotgun (WGS) entry which is preliminary data.</text>
</comment>
<dbReference type="InterPro" id="IPR052205">
    <property type="entry name" value="FliO/MopB"/>
</dbReference>
<dbReference type="PANTHER" id="PTHR38766:SF1">
    <property type="entry name" value="FLAGELLAR PROTEIN FLIO"/>
    <property type="match status" value="1"/>
</dbReference>
<organism evidence="10 11">
    <name type="scientific">Colwellia maritima</name>
    <dbReference type="NCBI Taxonomy" id="2912588"/>
    <lineage>
        <taxon>Bacteria</taxon>
        <taxon>Pseudomonadati</taxon>
        <taxon>Pseudomonadota</taxon>
        <taxon>Gammaproteobacteria</taxon>
        <taxon>Alteromonadales</taxon>
        <taxon>Colwelliaceae</taxon>
        <taxon>Colwellia</taxon>
    </lineage>
</organism>
<dbReference type="InterPro" id="IPR022781">
    <property type="entry name" value="Flagellar_biosynth_FliO"/>
</dbReference>
<evidence type="ECO:0000256" key="3">
    <source>
        <dbReference type="ARBA" id="ARBA00022989"/>
    </source>
</evidence>
<evidence type="ECO:0000256" key="9">
    <source>
        <dbReference type="SAM" id="SignalP"/>
    </source>
</evidence>
<accession>A0ABS9X336</accession>
<feature type="compositionally biased region" description="Low complexity" evidence="8">
    <location>
        <begin position="152"/>
        <end position="163"/>
    </location>
</feature>
<proteinExistence type="inferred from homology"/>
<gene>
    <name evidence="10" type="primary">fliO</name>
    <name evidence="10" type="ORF">L3081_15915</name>
</gene>
<keyword evidence="10" id="KW-0282">Flagellum</keyword>
<evidence type="ECO:0000256" key="6">
    <source>
        <dbReference type="ARBA" id="ARBA00037937"/>
    </source>
</evidence>
<protein>
    <recommendedName>
        <fullName evidence="7">Flagellar protein</fullName>
    </recommendedName>
</protein>
<evidence type="ECO:0000313" key="11">
    <source>
        <dbReference type="Proteomes" id="UP001139646"/>
    </source>
</evidence>
<feature type="signal peptide" evidence="9">
    <location>
        <begin position="1"/>
        <end position="22"/>
    </location>
</feature>
<keyword evidence="3 7" id="KW-1133">Transmembrane helix</keyword>
<dbReference type="PANTHER" id="PTHR38766">
    <property type="entry name" value="FLAGELLAR PROTEIN FLIO"/>
    <property type="match status" value="1"/>
</dbReference>
<reference evidence="10" key="1">
    <citation type="submission" date="2022-01" db="EMBL/GenBank/DDBJ databases">
        <title>Colwellia maritima, isolated from seawater.</title>
        <authorList>
            <person name="Kristyanto S."/>
            <person name="Jung J."/>
            <person name="Jeon C.O."/>
        </authorList>
    </citation>
    <scope>NUCLEOTIDE SEQUENCE</scope>
    <source>
        <strain evidence="10">MSW7</strain>
    </source>
</reference>
<sequence length="163" mass="17792">MTKIIAFICCSYSYFLTSYAFAQQSEPSAIEQAPQVGKHVMANMNASSMILSLLMVLGVIIISAIVLKRFNLTQQNSSQLKVIASLSLGAKERIVVVQIGDEQLVLGVSSQQINLLKNLETPIDVQVGKPLALSTNVLSFLQQNRNSKNETDTQTTSNTTNNK</sequence>
<keyword evidence="1 7" id="KW-1003">Cell membrane</keyword>
<comment type="subcellular location">
    <subcellularLocation>
        <location evidence="7">Cell membrane</location>
    </subcellularLocation>
    <subcellularLocation>
        <location evidence="7">Bacterial flagellum basal body</location>
    </subcellularLocation>
</comment>
<dbReference type="Proteomes" id="UP001139646">
    <property type="component" value="Unassembled WGS sequence"/>
</dbReference>
<feature type="transmembrane region" description="Helical" evidence="7">
    <location>
        <begin position="46"/>
        <end position="67"/>
    </location>
</feature>
<evidence type="ECO:0000256" key="7">
    <source>
        <dbReference type="RuleBase" id="RU362064"/>
    </source>
</evidence>
<evidence type="ECO:0000256" key="5">
    <source>
        <dbReference type="ARBA" id="ARBA00023143"/>
    </source>
</evidence>
<feature type="region of interest" description="Disordered" evidence="8">
    <location>
        <begin position="144"/>
        <end position="163"/>
    </location>
</feature>
<dbReference type="RefSeq" id="WP_242287085.1">
    <property type="nucleotide sequence ID" value="NZ_JAKKSL010000003.1"/>
</dbReference>
<keyword evidence="5 7" id="KW-0975">Bacterial flagellum</keyword>
<evidence type="ECO:0000256" key="8">
    <source>
        <dbReference type="SAM" id="MobiDB-lite"/>
    </source>
</evidence>
<dbReference type="NCBIfam" id="TIGR03500">
    <property type="entry name" value="FliO_TIGR"/>
    <property type="match status" value="1"/>
</dbReference>
<feature type="chain" id="PRO_5045999152" description="Flagellar protein" evidence="9">
    <location>
        <begin position="23"/>
        <end position="163"/>
    </location>
</feature>
<evidence type="ECO:0000256" key="2">
    <source>
        <dbReference type="ARBA" id="ARBA00022692"/>
    </source>
</evidence>
<evidence type="ECO:0000256" key="4">
    <source>
        <dbReference type="ARBA" id="ARBA00023136"/>
    </source>
</evidence>
<keyword evidence="11" id="KW-1185">Reference proteome</keyword>
<keyword evidence="2 7" id="KW-0812">Transmembrane</keyword>
<dbReference type="EMBL" id="JAKKSL010000003">
    <property type="protein sequence ID" value="MCI2284604.1"/>
    <property type="molecule type" value="Genomic_DNA"/>
</dbReference>
<keyword evidence="4 7" id="KW-0472">Membrane</keyword>
<evidence type="ECO:0000256" key="1">
    <source>
        <dbReference type="ARBA" id="ARBA00022475"/>
    </source>
</evidence>
<keyword evidence="10" id="KW-0966">Cell projection</keyword>
<dbReference type="Pfam" id="PF04347">
    <property type="entry name" value="FliO"/>
    <property type="match status" value="1"/>
</dbReference>
<keyword evidence="9" id="KW-0732">Signal</keyword>
<keyword evidence="10" id="KW-0969">Cilium</keyword>
<evidence type="ECO:0000313" key="10">
    <source>
        <dbReference type="EMBL" id="MCI2284604.1"/>
    </source>
</evidence>
<comment type="similarity">
    <text evidence="6 7">Belongs to the FliO/MopB family.</text>
</comment>
<name>A0ABS9X336_9GAMM</name>